<evidence type="ECO:0000313" key="2">
    <source>
        <dbReference type="EMBL" id="MBP0494044.1"/>
    </source>
</evidence>
<name>A0A940MV69_9PROT</name>
<keyword evidence="3" id="KW-1185">Reference proteome</keyword>
<reference evidence="2" key="1">
    <citation type="submission" date="2021-03" db="EMBL/GenBank/DDBJ databases">
        <authorList>
            <person name="So Y."/>
        </authorList>
    </citation>
    <scope>NUCLEOTIDE SEQUENCE</scope>
    <source>
        <strain evidence="2">SG15</strain>
    </source>
</reference>
<dbReference type="Proteomes" id="UP000677537">
    <property type="component" value="Unassembled WGS sequence"/>
</dbReference>
<dbReference type="EMBL" id="JAGIZA010000008">
    <property type="protein sequence ID" value="MBP0494044.1"/>
    <property type="molecule type" value="Genomic_DNA"/>
</dbReference>
<comment type="caution">
    <text evidence="2">The sequence shown here is derived from an EMBL/GenBank/DDBJ whole genome shotgun (WGS) entry which is preliminary data.</text>
</comment>
<dbReference type="RefSeq" id="WP_209374786.1">
    <property type="nucleotide sequence ID" value="NZ_JAGIZA010000008.1"/>
</dbReference>
<feature type="compositionally biased region" description="Low complexity" evidence="1">
    <location>
        <begin position="8"/>
        <end position="21"/>
    </location>
</feature>
<evidence type="ECO:0000313" key="3">
    <source>
        <dbReference type="Proteomes" id="UP000677537"/>
    </source>
</evidence>
<accession>A0A940MV69</accession>
<evidence type="ECO:0000256" key="1">
    <source>
        <dbReference type="SAM" id="MobiDB-lite"/>
    </source>
</evidence>
<proteinExistence type="predicted"/>
<protein>
    <submittedName>
        <fullName evidence="2">Uncharacterized protein</fullName>
    </submittedName>
</protein>
<dbReference type="AlphaFoldDB" id="A0A940MV69"/>
<feature type="region of interest" description="Disordered" evidence="1">
    <location>
        <begin position="106"/>
        <end position="169"/>
    </location>
</feature>
<sequence>MSEKQRAMRNAMPAMPAGRRGAMARRLNGARQFPLPSLAETAGSVETPALEGPEGKKATLVARIASRLMAGLLANPAPTTTPEGAVGSMVRLASRIEAEARRVVADPQAPPPPAPLQAPSAQATAWRSGYLDGEAGRPYSFRGPQELEPDYWDGMQAAQRTVPGAAARS</sequence>
<feature type="region of interest" description="Disordered" evidence="1">
    <location>
        <begin position="1"/>
        <end position="21"/>
    </location>
</feature>
<gene>
    <name evidence="2" type="ORF">J5Y10_14765</name>
</gene>
<organism evidence="2 3">
    <name type="scientific">Roseomonas indoligenes</name>
    <dbReference type="NCBI Taxonomy" id="2820811"/>
    <lineage>
        <taxon>Bacteria</taxon>
        <taxon>Pseudomonadati</taxon>
        <taxon>Pseudomonadota</taxon>
        <taxon>Alphaproteobacteria</taxon>
        <taxon>Acetobacterales</taxon>
        <taxon>Roseomonadaceae</taxon>
        <taxon>Roseomonas</taxon>
    </lineage>
</organism>